<dbReference type="GeneID" id="20802854"/>
<dbReference type="PANTHER" id="PTHR10858">
    <property type="entry name" value="DEOXYRIBONUCLEASE II"/>
    <property type="match status" value="1"/>
</dbReference>
<dbReference type="InterPro" id="IPR004947">
    <property type="entry name" value="DNase_II"/>
</dbReference>
<evidence type="ECO:0000256" key="3">
    <source>
        <dbReference type="SAM" id="SignalP"/>
    </source>
</evidence>
<sequence>MVGVSAVVGSTVLLLHMLGLIQASEGQKEIFALDGKGQPVAWWVVLKLPWQVRDAQGKYIPTPCDCDKPQCANVKVDVPEERKFGLCYLYADANNPRLRHFRDVGYDCLGQGGNDPVSHTLRQAKNATYWAIFNDQFNGIAEKQDKRRVCSGGDAFNAHAKGAVAFELDSGGYVLQSSTPNFPDPTIPTGDSDDDFIRLGCQHDNNVEYAQHLFAMSVDGEAIKAVGRGWQSARLCSTNHYHDMSQVLASAALRHNELEHPMAAALVDPDADDAPSTNVTVVTKVGSVRIRGLFKDKASAVPPWAMAAEAFGTDLSVASWWDENFGIPSLCDGDVYGAVAEAFCLKNNPLTLRPDGTFPYNVENLMQATYVGRTCLAYPGFTTKSRAYDNRTPWRLSCDDAAAVTWSLRGGRVRDGNHAKWAVGTPRGGSTSPTSQAALSIFADLNMEGYPCSKKCNGSQGGRGGSFYGIEDTVLHASLVGLVSDVCKCRPSTSHDDPFVTFRMCDHGCKNKIHEDFSKDDLPALSNASSSFWGTTDRRRPIVDDSAVANS</sequence>
<evidence type="ECO:0000313" key="4">
    <source>
        <dbReference type="EMBL" id="ETV89664.1"/>
    </source>
</evidence>
<dbReference type="OrthoDB" id="10261598at2759"/>
<proteinExistence type="inferred from homology"/>
<evidence type="ECO:0000256" key="1">
    <source>
        <dbReference type="ARBA" id="ARBA00007527"/>
    </source>
</evidence>
<dbReference type="RefSeq" id="XP_009822064.1">
    <property type="nucleotide sequence ID" value="XM_009823762.1"/>
</dbReference>
<feature type="signal peptide" evidence="3">
    <location>
        <begin position="1"/>
        <end position="26"/>
    </location>
</feature>
<dbReference type="STRING" id="112090.W4HED2"/>
<feature type="chain" id="PRO_5004841936" evidence="3">
    <location>
        <begin position="27"/>
        <end position="551"/>
    </location>
</feature>
<comment type="similarity">
    <text evidence="1">Belongs to the DNase II family.</text>
</comment>
<dbReference type="VEuPathDB" id="FungiDB:H257_00858"/>
<dbReference type="GO" id="GO:0004531">
    <property type="term" value="F:deoxyribonuclease II activity"/>
    <property type="evidence" value="ECO:0007669"/>
    <property type="project" value="InterPro"/>
</dbReference>
<keyword evidence="2" id="KW-0378">Hydrolase</keyword>
<gene>
    <name evidence="4" type="ORF">H257_00858</name>
</gene>
<organism evidence="4">
    <name type="scientific">Aphanomyces astaci</name>
    <name type="common">Crayfish plague agent</name>
    <dbReference type="NCBI Taxonomy" id="112090"/>
    <lineage>
        <taxon>Eukaryota</taxon>
        <taxon>Sar</taxon>
        <taxon>Stramenopiles</taxon>
        <taxon>Oomycota</taxon>
        <taxon>Saprolegniomycetes</taxon>
        <taxon>Saprolegniales</taxon>
        <taxon>Verrucalvaceae</taxon>
        <taxon>Aphanomyces</taxon>
    </lineage>
</organism>
<protein>
    <submittedName>
        <fullName evidence="4">Uncharacterized protein</fullName>
    </submittedName>
</protein>
<dbReference type="Pfam" id="PF03265">
    <property type="entry name" value="DNase_II"/>
    <property type="match status" value="1"/>
</dbReference>
<evidence type="ECO:0000256" key="2">
    <source>
        <dbReference type="ARBA" id="ARBA00022801"/>
    </source>
</evidence>
<accession>W4HED2</accession>
<dbReference type="AlphaFoldDB" id="W4HED2"/>
<dbReference type="EMBL" id="KI913114">
    <property type="protein sequence ID" value="ETV89664.1"/>
    <property type="molecule type" value="Genomic_DNA"/>
</dbReference>
<reference evidence="4" key="1">
    <citation type="submission" date="2013-12" db="EMBL/GenBank/DDBJ databases">
        <title>The Genome Sequence of Aphanomyces astaci APO3.</title>
        <authorList>
            <consortium name="The Broad Institute Genomics Platform"/>
            <person name="Russ C."/>
            <person name="Tyler B."/>
            <person name="van West P."/>
            <person name="Dieguez-Uribeondo J."/>
            <person name="Young S.K."/>
            <person name="Zeng Q."/>
            <person name="Gargeya S."/>
            <person name="Fitzgerald M."/>
            <person name="Abouelleil A."/>
            <person name="Alvarado L."/>
            <person name="Chapman S.B."/>
            <person name="Gainer-Dewar J."/>
            <person name="Goldberg J."/>
            <person name="Griggs A."/>
            <person name="Gujja S."/>
            <person name="Hansen M."/>
            <person name="Howarth C."/>
            <person name="Imamovic A."/>
            <person name="Ireland A."/>
            <person name="Larimer J."/>
            <person name="McCowan C."/>
            <person name="Murphy C."/>
            <person name="Pearson M."/>
            <person name="Poon T.W."/>
            <person name="Priest M."/>
            <person name="Roberts A."/>
            <person name="Saif S."/>
            <person name="Shea T."/>
            <person name="Sykes S."/>
            <person name="Wortman J."/>
            <person name="Nusbaum C."/>
            <person name="Birren B."/>
        </authorList>
    </citation>
    <scope>NUCLEOTIDE SEQUENCE [LARGE SCALE GENOMIC DNA]</scope>
    <source>
        <strain evidence="4">APO3</strain>
    </source>
</reference>
<keyword evidence="3" id="KW-0732">Signal</keyword>
<name>W4HED2_APHAT</name>
<dbReference type="PANTHER" id="PTHR10858:SF23">
    <property type="entry name" value="DEOXYRIBONUCLEASE II"/>
    <property type="match status" value="1"/>
</dbReference>